<dbReference type="PANTHER" id="PTHR33227">
    <property type="entry name" value="STIGMA-SPECIFIC STIG1-LIKE PROTEIN 3"/>
    <property type="match status" value="1"/>
</dbReference>
<dbReference type="AlphaFoldDB" id="A0A1S9RLB0"/>
<sequence length="229" mass="24044">MLQQFLRKFGQRYTELWKLFSGRELRTSSAIIQNQQYLISTPSAPEAFLDAVQGPVTTWPVTLSIADSCNATAPTCCGGKCTDTSTDVVNCGSCSSLGIVNGTTSILLQTLSTVEVARQSVLESSQRVAWGLATTSLPISITAEHVLLTANCGACAFKCTAPQSNCCLGTCSDPSSDPRHCGGCPGSACQAVENCCSGLCVNLASDPSNCGQLPYDGPNLLSRSLRESQ</sequence>
<keyword evidence="2" id="KW-0732">Signal</keyword>
<protein>
    <submittedName>
        <fullName evidence="3">Uncharacterized protein</fullName>
    </submittedName>
</protein>
<gene>
    <name evidence="3" type="ORF">PEBR_22879</name>
</gene>
<comment type="similarity">
    <text evidence="1">Belongs to the STIG1 family.</text>
</comment>
<comment type="caution">
    <text evidence="3">The sequence shown here is derived from an EMBL/GenBank/DDBJ whole genome shotgun (WGS) entry which is preliminary data.</text>
</comment>
<evidence type="ECO:0000256" key="1">
    <source>
        <dbReference type="ARBA" id="ARBA00006010"/>
    </source>
</evidence>
<organism evidence="3 4">
    <name type="scientific">Penicillium brasilianum</name>
    <dbReference type="NCBI Taxonomy" id="104259"/>
    <lineage>
        <taxon>Eukaryota</taxon>
        <taxon>Fungi</taxon>
        <taxon>Dikarya</taxon>
        <taxon>Ascomycota</taxon>
        <taxon>Pezizomycotina</taxon>
        <taxon>Eurotiomycetes</taxon>
        <taxon>Eurotiomycetidae</taxon>
        <taxon>Eurotiales</taxon>
        <taxon>Aspergillaceae</taxon>
        <taxon>Penicillium</taxon>
    </lineage>
</organism>
<evidence type="ECO:0000256" key="2">
    <source>
        <dbReference type="ARBA" id="ARBA00022729"/>
    </source>
</evidence>
<evidence type="ECO:0000313" key="3">
    <source>
        <dbReference type="EMBL" id="OOQ86299.1"/>
    </source>
</evidence>
<proteinExistence type="inferred from homology"/>
<dbReference type="EMBL" id="LJBN01000146">
    <property type="protein sequence ID" value="OOQ86299.1"/>
    <property type="molecule type" value="Genomic_DNA"/>
</dbReference>
<accession>A0A1S9RLB0</accession>
<dbReference type="InterPro" id="IPR006969">
    <property type="entry name" value="Stig-like"/>
</dbReference>
<reference evidence="4" key="1">
    <citation type="submission" date="2015-09" db="EMBL/GenBank/DDBJ databases">
        <authorList>
            <person name="Fill T.P."/>
            <person name="Baretta J.F."/>
            <person name="de Almeida L.G."/>
            <person name="Rocha M."/>
            <person name="de Souza D.H."/>
            <person name="Malavazi I."/>
            <person name="Cerdeira L.T."/>
            <person name="Hong H."/>
            <person name="Samborskyy M."/>
            <person name="de Vasconcelos A.T."/>
            <person name="Leadlay P."/>
            <person name="Rodrigues-Filho E."/>
        </authorList>
    </citation>
    <scope>NUCLEOTIDE SEQUENCE [LARGE SCALE GENOMIC DNA]</scope>
    <source>
        <strain evidence="4">LaBioMMi 136</strain>
    </source>
</reference>
<dbReference type="Proteomes" id="UP000190744">
    <property type="component" value="Unassembled WGS sequence"/>
</dbReference>
<evidence type="ECO:0000313" key="4">
    <source>
        <dbReference type="Proteomes" id="UP000190744"/>
    </source>
</evidence>
<dbReference type="PANTHER" id="PTHR33227:SF54">
    <property type="entry name" value="PROTEIN STIG1"/>
    <property type="match status" value="1"/>
</dbReference>
<name>A0A1S9RLB0_PENBI</name>